<dbReference type="PANTHER" id="PTHR40590">
    <property type="entry name" value="CYTOPLASMIC PROTEIN-RELATED"/>
    <property type="match status" value="1"/>
</dbReference>
<dbReference type="CDD" id="cd14789">
    <property type="entry name" value="Tiki"/>
    <property type="match status" value="1"/>
</dbReference>
<dbReference type="Proteomes" id="UP000184233">
    <property type="component" value="Unassembled WGS sequence"/>
</dbReference>
<evidence type="ECO:0000313" key="2">
    <source>
        <dbReference type="EMBL" id="OJX59306.1"/>
    </source>
</evidence>
<evidence type="ECO:0000256" key="1">
    <source>
        <dbReference type="SAM" id="SignalP"/>
    </source>
</evidence>
<feature type="chain" id="PRO_5009895000" description="TraB/GumN family protein" evidence="1">
    <location>
        <begin position="20"/>
        <end position="296"/>
    </location>
</feature>
<dbReference type="Pfam" id="PF01963">
    <property type="entry name" value="TraB_PrgY_gumN"/>
    <property type="match status" value="1"/>
</dbReference>
<evidence type="ECO:0000313" key="3">
    <source>
        <dbReference type="Proteomes" id="UP000184233"/>
    </source>
</evidence>
<protein>
    <recommendedName>
        <fullName evidence="4">TraB/GumN family protein</fullName>
    </recommendedName>
</protein>
<feature type="signal peptide" evidence="1">
    <location>
        <begin position="1"/>
        <end position="19"/>
    </location>
</feature>
<accession>A0A1M3L2G9</accession>
<dbReference type="InterPro" id="IPR047111">
    <property type="entry name" value="YbaP-like"/>
</dbReference>
<comment type="caution">
    <text evidence="2">The sequence shown here is derived from an EMBL/GenBank/DDBJ whole genome shotgun (WGS) entry which is preliminary data.</text>
</comment>
<dbReference type="EMBL" id="MKVH01000013">
    <property type="protein sequence ID" value="OJX59306.1"/>
    <property type="molecule type" value="Genomic_DNA"/>
</dbReference>
<dbReference type="InterPro" id="IPR002816">
    <property type="entry name" value="TraB/PrgY/GumN_fam"/>
</dbReference>
<reference evidence="2 3" key="1">
    <citation type="submission" date="2016-09" db="EMBL/GenBank/DDBJ databases">
        <title>Genome-resolved meta-omics ties microbial dynamics to process performance in biotechnology for thiocyanate degradation.</title>
        <authorList>
            <person name="Kantor R.S."/>
            <person name="Huddy R.J."/>
            <person name="Iyer R."/>
            <person name="Thomas B.C."/>
            <person name="Brown C.T."/>
            <person name="Anantharaman K."/>
            <person name="Tringe S."/>
            <person name="Hettich R.L."/>
            <person name="Harrison S.T."/>
            <person name="Banfield J.F."/>
        </authorList>
    </citation>
    <scope>NUCLEOTIDE SEQUENCE [LARGE SCALE GENOMIC DNA]</scope>
    <source>
        <strain evidence="2">59-99</strain>
    </source>
</reference>
<dbReference type="AlphaFoldDB" id="A0A1M3L2G9"/>
<proteinExistence type="predicted"/>
<dbReference type="PANTHER" id="PTHR40590:SF1">
    <property type="entry name" value="CYTOPLASMIC PROTEIN"/>
    <property type="match status" value="1"/>
</dbReference>
<gene>
    <name evidence="2" type="ORF">BGO89_02495</name>
</gene>
<sequence>MTMLRFSMMMICTICIGCAGTGMKKAATPPSLLWRVQVPDGTQSYVFGTIHVRDSSIFMQRDSILILMQRCKDLYAELNLDSAASSLDPSAMMIPGGKTLKDLYSPADYDLIMKALKEKLGPMAVMADMLKPAAIVALLSLDGMETTADQGMDEFLWSEARRRGLDGRSLETVDEQLSALDAMPNEMLTEFVKSMGEQDSSSKALLKAYIGEDLSSIDDQMKELDAYGQFSAAINTRRNARMADRLQAVMRSKPVFVAVGAAHLPGSKGLLAELRERGFLVSPVLGGRRLDIRTMK</sequence>
<keyword evidence="1" id="KW-0732">Signal</keyword>
<dbReference type="STRING" id="1895771.BGO89_02495"/>
<organism evidence="2 3">
    <name type="scientific">Candidatus Kapaibacterium thiocyanatum</name>
    <dbReference type="NCBI Taxonomy" id="1895771"/>
    <lineage>
        <taxon>Bacteria</taxon>
        <taxon>Pseudomonadati</taxon>
        <taxon>Candidatus Kapaibacteriota</taxon>
        <taxon>Candidatus Kapaibacteriia</taxon>
        <taxon>Candidatus Kapaibacteriales</taxon>
        <taxon>Candidatus Kapaibacteriaceae</taxon>
        <taxon>Candidatus Kapaibacterium</taxon>
    </lineage>
</organism>
<evidence type="ECO:0008006" key="4">
    <source>
        <dbReference type="Google" id="ProtNLM"/>
    </source>
</evidence>
<name>A0A1M3L2G9_9BACT</name>